<evidence type="ECO:0000313" key="1">
    <source>
        <dbReference type="EMBL" id="MBT0666239.1"/>
    </source>
</evidence>
<organism evidence="1 2">
    <name type="scientific">Geoanaerobacter pelophilus</name>
    <dbReference type="NCBI Taxonomy" id="60036"/>
    <lineage>
        <taxon>Bacteria</taxon>
        <taxon>Pseudomonadati</taxon>
        <taxon>Thermodesulfobacteriota</taxon>
        <taxon>Desulfuromonadia</taxon>
        <taxon>Geobacterales</taxon>
        <taxon>Geobacteraceae</taxon>
        <taxon>Geoanaerobacter</taxon>
    </lineage>
</organism>
<comment type="caution">
    <text evidence="1">The sequence shown here is derived from an EMBL/GenBank/DDBJ whole genome shotgun (WGS) entry which is preliminary data.</text>
</comment>
<proteinExistence type="predicted"/>
<dbReference type="Proteomes" id="UP000811899">
    <property type="component" value="Unassembled WGS sequence"/>
</dbReference>
<name>A0AAW4L623_9BACT</name>
<keyword evidence="2" id="KW-1185">Reference proteome</keyword>
<dbReference type="AlphaFoldDB" id="A0AAW4L623"/>
<accession>A0AAW4L623</accession>
<gene>
    <name evidence="1" type="ORF">KI809_18160</name>
</gene>
<reference evidence="1 2" key="1">
    <citation type="submission" date="2021-05" db="EMBL/GenBank/DDBJ databases">
        <title>The draft genome of Geobacter pelophilus DSM 12255.</title>
        <authorList>
            <person name="Xu Z."/>
            <person name="Masuda Y."/>
            <person name="Itoh H."/>
            <person name="Senoo K."/>
        </authorList>
    </citation>
    <scope>NUCLEOTIDE SEQUENCE [LARGE SCALE GENOMIC DNA]</scope>
    <source>
        <strain evidence="1 2">DSM 12255</strain>
    </source>
</reference>
<protein>
    <submittedName>
        <fullName evidence="1">Uncharacterized protein</fullName>
    </submittedName>
</protein>
<dbReference type="EMBL" id="JAHCVJ010000010">
    <property type="protein sequence ID" value="MBT0666239.1"/>
    <property type="molecule type" value="Genomic_DNA"/>
</dbReference>
<sequence>MDSIPIFAQISSPGKDLDSISLTRSQQNFNEGMVVTVLVKDLLSTVSTIDQVITAVVG</sequence>
<evidence type="ECO:0000313" key="2">
    <source>
        <dbReference type="Proteomes" id="UP000811899"/>
    </source>
</evidence>